<comment type="caution">
    <text evidence="2">The sequence shown here is derived from an EMBL/GenBank/DDBJ whole genome shotgun (WGS) entry which is preliminary data.</text>
</comment>
<reference evidence="2" key="1">
    <citation type="submission" date="2020-04" db="EMBL/GenBank/DDBJ databases">
        <title>Deep metagenomics examines the oral microbiome during advanced dental caries in children, revealing novel taxa and co-occurrences with host molecules.</title>
        <authorList>
            <person name="Baker J.L."/>
            <person name="Morton J.T."/>
            <person name="Dinis M."/>
            <person name="Alvarez R."/>
            <person name="Tran N.C."/>
            <person name="Knight R."/>
            <person name="Edlund A."/>
        </authorList>
    </citation>
    <scope>NUCLEOTIDE SEQUENCE</scope>
    <source>
        <strain evidence="2">JCVI_48_bin.5</strain>
    </source>
</reference>
<feature type="transmembrane region" description="Helical" evidence="1">
    <location>
        <begin position="12"/>
        <end position="29"/>
    </location>
</feature>
<proteinExistence type="predicted"/>
<gene>
    <name evidence="2" type="ORF">HXM91_09525</name>
</gene>
<protein>
    <submittedName>
        <fullName evidence="2">Alpha/beta hydrolase</fullName>
    </submittedName>
</protein>
<dbReference type="EMBL" id="JABZRB010000376">
    <property type="protein sequence ID" value="MBF1306062.1"/>
    <property type="molecule type" value="Genomic_DNA"/>
</dbReference>
<feature type="non-terminal residue" evidence="2">
    <location>
        <position position="107"/>
    </location>
</feature>
<evidence type="ECO:0000313" key="2">
    <source>
        <dbReference type="EMBL" id="MBF1306062.1"/>
    </source>
</evidence>
<dbReference type="AlphaFoldDB" id="A0A930E1F5"/>
<dbReference type="Proteomes" id="UP000780721">
    <property type="component" value="Unassembled WGS sequence"/>
</dbReference>
<organism evidence="2 3">
    <name type="scientific">Oribacterium sinus</name>
    <dbReference type="NCBI Taxonomy" id="237576"/>
    <lineage>
        <taxon>Bacteria</taxon>
        <taxon>Bacillati</taxon>
        <taxon>Bacillota</taxon>
        <taxon>Clostridia</taxon>
        <taxon>Lachnospirales</taxon>
        <taxon>Lachnospiraceae</taxon>
        <taxon>Oribacterium</taxon>
    </lineage>
</organism>
<evidence type="ECO:0000313" key="3">
    <source>
        <dbReference type="Proteomes" id="UP000780721"/>
    </source>
</evidence>
<keyword evidence="1" id="KW-1133">Transmembrane helix</keyword>
<keyword evidence="2" id="KW-0378">Hydrolase</keyword>
<keyword evidence="1" id="KW-0812">Transmembrane</keyword>
<accession>A0A930E1F5</accession>
<name>A0A930E1F5_9FIRM</name>
<dbReference type="GO" id="GO:0016787">
    <property type="term" value="F:hydrolase activity"/>
    <property type="evidence" value="ECO:0007669"/>
    <property type="project" value="UniProtKB-KW"/>
</dbReference>
<keyword evidence="1" id="KW-0472">Membrane</keyword>
<sequence length="107" mass="13012">MSMRRKFFKKRIGIAFFLCFFLALSFFFFREEGKGREREAIKEAVSFTKRTAVQTGEEKRSYREDYGEYIRYKNISYPSAYPNNFFDAYLYPKERKKEVLGTILYFH</sequence>
<evidence type="ECO:0000256" key="1">
    <source>
        <dbReference type="SAM" id="Phobius"/>
    </source>
</evidence>